<dbReference type="NCBIfam" id="NF033788">
    <property type="entry name" value="HTH_metalloreg"/>
    <property type="match status" value="1"/>
</dbReference>
<keyword evidence="1" id="KW-0805">Transcription regulation</keyword>
<gene>
    <name evidence="5" type="primary">arsR_4</name>
    <name evidence="5" type="ORF">NCTC11048_02806</name>
</gene>
<keyword evidence="6" id="KW-1185">Reference proteome</keyword>
<dbReference type="InterPro" id="IPR036388">
    <property type="entry name" value="WH-like_DNA-bd_sf"/>
</dbReference>
<dbReference type="SMART" id="SM00418">
    <property type="entry name" value="HTH_ARSR"/>
    <property type="match status" value="1"/>
</dbReference>
<dbReference type="Pfam" id="PF01022">
    <property type="entry name" value="HTH_5"/>
    <property type="match status" value="1"/>
</dbReference>
<sequence length="103" mass="11682">MSYQELSKILKILANPSRLEILDTLSGGELYACDLLKHFRFPQPTLSYHMKTLVESELVYTGHNRMHQLNHALLEAINQNLSRINTAHERCICNEITTGVCGA</sequence>
<dbReference type="Gene3D" id="1.10.10.10">
    <property type="entry name" value="Winged helix-like DNA-binding domain superfamily/Winged helix DNA-binding domain"/>
    <property type="match status" value="1"/>
</dbReference>
<proteinExistence type="predicted"/>
<dbReference type="AlphaFoldDB" id="A0A380GCN1"/>
<dbReference type="InterPro" id="IPR011991">
    <property type="entry name" value="ArsR-like_HTH"/>
</dbReference>
<dbReference type="GO" id="GO:0003700">
    <property type="term" value="F:DNA-binding transcription factor activity"/>
    <property type="evidence" value="ECO:0007669"/>
    <property type="project" value="InterPro"/>
</dbReference>
<dbReference type="PANTHER" id="PTHR33154">
    <property type="entry name" value="TRANSCRIPTIONAL REGULATOR, ARSR FAMILY"/>
    <property type="match status" value="1"/>
</dbReference>
<keyword evidence="3" id="KW-0804">Transcription</keyword>
<protein>
    <submittedName>
        <fullName evidence="5">Arsenical resistance operon repressor</fullName>
    </submittedName>
</protein>
<dbReference type="PROSITE" id="PS50987">
    <property type="entry name" value="HTH_ARSR_2"/>
    <property type="match status" value="1"/>
</dbReference>
<dbReference type="RefSeq" id="WP_019167957.1">
    <property type="nucleotide sequence ID" value="NZ_CAIB01000104.1"/>
</dbReference>
<reference evidence="5 6" key="1">
    <citation type="submission" date="2018-06" db="EMBL/GenBank/DDBJ databases">
        <authorList>
            <consortium name="Pathogen Informatics"/>
            <person name="Doyle S."/>
        </authorList>
    </citation>
    <scope>NUCLEOTIDE SEQUENCE [LARGE SCALE GENOMIC DNA]</scope>
    <source>
        <strain evidence="6">NCTC 11048</strain>
    </source>
</reference>
<dbReference type="EMBL" id="UHDP01000003">
    <property type="protein sequence ID" value="SUM47721.1"/>
    <property type="molecule type" value="Genomic_DNA"/>
</dbReference>
<dbReference type="InterPro" id="IPR001845">
    <property type="entry name" value="HTH_ArsR_DNA-bd_dom"/>
</dbReference>
<dbReference type="CDD" id="cd00090">
    <property type="entry name" value="HTH_ARSR"/>
    <property type="match status" value="1"/>
</dbReference>
<evidence type="ECO:0000256" key="1">
    <source>
        <dbReference type="ARBA" id="ARBA00023015"/>
    </source>
</evidence>
<evidence type="ECO:0000256" key="3">
    <source>
        <dbReference type="ARBA" id="ARBA00023163"/>
    </source>
</evidence>
<feature type="domain" description="HTH arsR-type" evidence="4">
    <location>
        <begin position="1"/>
        <end position="92"/>
    </location>
</feature>
<dbReference type="InterPro" id="IPR051081">
    <property type="entry name" value="HTH_MetalResp_TranReg"/>
</dbReference>
<dbReference type="PRINTS" id="PR00778">
    <property type="entry name" value="HTHARSR"/>
</dbReference>
<name>A0A380GCN1_STAIN</name>
<evidence type="ECO:0000313" key="5">
    <source>
        <dbReference type="EMBL" id="SUM47721.1"/>
    </source>
</evidence>
<dbReference type="PANTHER" id="PTHR33154:SF18">
    <property type="entry name" value="ARSENICAL RESISTANCE OPERON REPRESSOR"/>
    <property type="match status" value="1"/>
</dbReference>
<dbReference type="Proteomes" id="UP000255549">
    <property type="component" value="Unassembled WGS sequence"/>
</dbReference>
<dbReference type="STRING" id="1141106.GCA_000308095_01872"/>
<accession>A0A380GCN1</accession>
<evidence type="ECO:0000256" key="2">
    <source>
        <dbReference type="ARBA" id="ARBA00023125"/>
    </source>
</evidence>
<organism evidence="5 6">
    <name type="scientific">Staphylococcus intermedius NCTC 11048</name>
    <dbReference type="NCBI Taxonomy" id="1141106"/>
    <lineage>
        <taxon>Bacteria</taxon>
        <taxon>Bacillati</taxon>
        <taxon>Bacillota</taxon>
        <taxon>Bacilli</taxon>
        <taxon>Bacillales</taxon>
        <taxon>Staphylococcaceae</taxon>
        <taxon>Staphylococcus</taxon>
        <taxon>Staphylococcus intermedius group</taxon>
    </lineage>
</organism>
<dbReference type="SUPFAM" id="SSF46785">
    <property type="entry name" value="Winged helix' DNA-binding domain"/>
    <property type="match status" value="1"/>
</dbReference>
<evidence type="ECO:0000259" key="4">
    <source>
        <dbReference type="PROSITE" id="PS50987"/>
    </source>
</evidence>
<dbReference type="GO" id="GO:0003677">
    <property type="term" value="F:DNA binding"/>
    <property type="evidence" value="ECO:0007669"/>
    <property type="project" value="UniProtKB-KW"/>
</dbReference>
<keyword evidence="2" id="KW-0238">DNA-binding</keyword>
<dbReference type="OrthoDB" id="9798835at2"/>
<evidence type="ECO:0000313" key="6">
    <source>
        <dbReference type="Proteomes" id="UP000255549"/>
    </source>
</evidence>
<dbReference type="InterPro" id="IPR036390">
    <property type="entry name" value="WH_DNA-bd_sf"/>
</dbReference>